<protein>
    <recommendedName>
        <fullName evidence="2">Antitoxin</fullName>
    </recommendedName>
</protein>
<evidence type="ECO:0000313" key="4">
    <source>
        <dbReference type="Proteomes" id="UP000191931"/>
    </source>
</evidence>
<dbReference type="OrthoDB" id="5419988at2"/>
<organism evidence="3 4">
    <name type="scientific">Desulfamplus magnetovallimortis</name>
    <dbReference type="NCBI Taxonomy" id="1246637"/>
    <lineage>
        <taxon>Bacteria</taxon>
        <taxon>Pseudomonadati</taxon>
        <taxon>Thermodesulfobacteriota</taxon>
        <taxon>Desulfobacteria</taxon>
        <taxon>Desulfobacterales</taxon>
        <taxon>Desulfobacteraceae</taxon>
        <taxon>Desulfamplus</taxon>
    </lineage>
</organism>
<keyword evidence="4" id="KW-1185">Reference proteome</keyword>
<dbReference type="InterPro" id="IPR036165">
    <property type="entry name" value="YefM-like_sf"/>
</dbReference>
<dbReference type="SUPFAM" id="SSF143120">
    <property type="entry name" value="YefM-like"/>
    <property type="match status" value="1"/>
</dbReference>
<gene>
    <name evidence="3" type="ORF">MTBBW1_830051</name>
</gene>
<reference evidence="3 4" key="1">
    <citation type="submission" date="2017-03" db="EMBL/GenBank/DDBJ databases">
        <authorList>
            <person name="Afonso C.L."/>
            <person name="Miller P.J."/>
            <person name="Scott M.A."/>
            <person name="Spackman E."/>
            <person name="Goraichik I."/>
            <person name="Dimitrov K.M."/>
            <person name="Suarez D.L."/>
            <person name="Swayne D.E."/>
        </authorList>
    </citation>
    <scope>NUCLEOTIDE SEQUENCE [LARGE SCALE GENOMIC DNA]</scope>
    <source>
        <strain evidence="3">PRJEB14757</strain>
    </source>
</reference>
<comment type="similarity">
    <text evidence="1 2">Belongs to the phD/YefM antitoxin family.</text>
</comment>
<dbReference type="InterPro" id="IPR006442">
    <property type="entry name" value="Antitoxin_Phd/YefM"/>
</dbReference>
<dbReference type="STRING" id="1246637.MTBBW1_830051"/>
<dbReference type="Gene3D" id="3.40.1620.10">
    <property type="entry name" value="YefM-like domain"/>
    <property type="match status" value="1"/>
</dbReference>
<dbReference type="Pfam" id="PF02604">
    <property type="entry name" value="PhdYeFM_antitox"/>
    <property type="match status" value="1"/>
</dbReference>
<dbReference type="Proteomes" id="UP000191931">
    <property type="component" value="Unassembled WGS sequence"/>
</dbReference>
<comment type="function">
    <text evidence="2">Antitoxin component of a type II toxin-antitoxin (TA) system.</text>
</comment>
<evidence type="ECO:0000256" key="1">
    <source>
        <dbReference type="ARBA" id="ARBA00009981"/>
    </source>
</evidence>
<evidence type="ECO:0000256" key="2">
    <source>
        <dbReference type="RuleBase" id="RU362080"/>
    </source>
</evidence>
<dbReference type="RefSeq" id="WP_080802989.1">
    <property type="nucleotide sequence ID" value="NZ_LT828544.1"/>
</dbReference>
<proteinExistence type="inferred from homology"/>
<dbReference type="EMBL" id="FWEV01000329">
    <property type="protein sequence ID" value="SLM32979.1"/>
    <property type="molecule type" value="Genomic_DNA"/>
</dbReference>
<dbReference type="AlphaFoldDB" id="A0A1W1HKI4"/>
<name>A0A1W1HKI4_9BACT</name>
<accession>A0A1W1HKI4</accession>
<sequence>MEKIVDVTAARRQFGTLLDEVFHKGDIFTIERKGKALARIVPIDKSMRREENKLVSLQQKALLKELNSLPNIGIDKDPVEILRAMREQKRIKAANQHDK</sequence>
<evidence type="ECO:0000313" key="3">
    <source>
        <dbReference type="EMBL" id="SLM32979.1"/>
    </source>
</evidence>